<evidence type="ECO:0000256" key="1">
    <source>
        <dbReference type="ARBA" id="ARBA00022603"/>
    </source>
</evidence>
<comment type="caution">
    <text evidence="3">The sequence shown here is derived from an EMBL/GenBank/DDBJ whole genome shotgun (WGS) entry which is preliminary data.</text>
</comment>
<dbReference type="PROSITE" id="PS00092">
    <property type="entry name" value="N6_MTASE"/>
    <property type="match status" value="1"/>
</dbReference>
<keyword evidence="4" id="KW-1185">Reference proteome</keyword>
<dbReference type="Gene3D" id="3.40.50.150">
    <property type="entry name" value="Vaccinia Virus protein VP39"/>
    <property type="match status" value="1"/>
</dbReference>
<evidence type="ECO:0000313" key="3">
    <source>
        <dbReference type="EMBL" id="MFO3718083.1"/>
    </source>
</evidence>
<proteinExistence type="predicted"/>
<organism evidence="3 4">
    <name type="scientific">Anaerococcus groningensis</name>
    <dbReference type="NCBI Taxonomy" id="3115616"/>
    <lineage>
        <taxon>Bacteria</taxon>
        <taxon>Bacillati</taxon>
        <taxon>Bacillota</taxon>
        <taxon>Tissierellia</taxon>
        <taxon>Tissierellales</taxon>
        <taxon>Peptoniphilaceae</taxon>
        <taxon>Anaerococcus</taxon>
    </lineage>
</organism>
<dbReference type="PANTHER" id="PTHR43542:SF1">
    <property type="entry name" value="METHYLTRANSFERASE"/>
    <property type="match status" value="1"/>
</dbReference>
<reference evidence="3 4" key="1">
    <citation type="journal article" date="2025" name="Anaerobe">
        <title>Description of Anaerococcus kampingiae sp. nov., Anaerococcus groningensis sp. nov., Anaerococcus martiniensis sp. nov., and Anaerococcus cruorum sp. nov., isolated from human clinical specimens.</title>
        <authorList>
            <person name="Boiten K.E."/>
            <person name="Meijer J."/>
            <person name="van Wezel E.M."/>
            <person name="Veloo A.C.M."/>
        </authorList>
    </citation>
    <scope>NUCLEOTIDE SEQUENCE [LARGE SCALE GENOMIC DNA]</scope>
    <source>
        <strain evidence="3 4">ENR1011</strain>
    </source>
</reference>
<accession>A0ABW9N1T6</accession>
<dbReference type="InterPro" id="IPR029063">
    <property type="entry name" value="SAM-dependent_MTases_sf"/>
</dbReference>
<dbReference type="InterPro" id="IPR002052">
    <property type="entry name" value="DNA_methylase_N6_adenine_CS"/>
</dbReference>
<dbReference type="Proteomes" id="UP001637993">
    <property type="component" value="Unassembled WGS sequence"/>
</dbReference>
<keyword evidence="2 3" id="KW-0808">Transferase</keyword>
<dbReference type="GO" id="GO:0052913">
    <property type="term" value="F:16S rRNA (guanine(966)-N(2))-methyltransferase activity"/>
    <property type="evidence" value="ECO:0007669"/>
    <property type="project" value="UniProtKB-EC"/>
</dbReference>
<evidence type="ECO:0000256" key="2">
    <source>
        <dbReference type="ARBA" id="ARBA00022679"/>
    </source>
</evidence>
<dbReference type="PIRSF" id="PIRSF004553">
    <property type="entry name" value="CHP00095"/>
    <property type="match status" value="1"/>
</dbReference>
<keyword evidence="1 3" id="KW-0489">Methyltransferase</keyword>
<dbReference type="EC" id="2.1.1.171" evidence="3"/>
<dbReference type="NCBIfam" id="TIGR00095">
    <property type="entry name" value="16S rRNA (guanine(966)-N(2))-methyltransferase RsmD"/>
    <property type="match status" value="1"/>
</dbReference>
<dbReference type="SUPFAM" id="SSF53335">
    <property type="entry name" value="S-adenosyl-L-methionine-dependent methyltransferases"/>
    <property type="match status" value="1"/>
</dbReference>
<name>A0ABW9N1T6_9FIRM</name>
<sequence>MRVVAGKYKGFNLIAPKGKNTRPTDNKIKEAIFDMLYPMKTNGNALDLFAGSGQMGIEFLSRGVEKVYFNEPDRSSFSALKQNLEKTKADNYDLSKLDYKLVLENYKNKGIKFDYIFLDPPYYEDFVEKAIDLIINYELLSEDGIVITESDKDIEISDTYDLYLIKEKTYGRKIVKIYTK</sequence>
<dbReference type="PANTHER" id="PTHR43542">
    <property type="entry name" value="METHYLTRANSFERASE"/>
    <property type="match status" value="1"/>
</dbReference>
<dbReference type="EMBL" id="JBGMEG010000014">
    <property type="protein sequence ID" value="MFO3718083.1"/>
    <property type="molecule type" value="Genomic_DNA"/>
</dbReference>
<dbReference type="InterPro" id="IPR004398">
    <property type="entry name" value="RNA_MeTrfase_RsmD"/>
</dbReference>
<evidence type="ECO:0000313" key="4">
    <source>
        <dbReference type="Proteomes" id="UP001637993"/>
    </source>
</evidence>
<dbReference type="Pfam" id="PF03602">
    <property type="entry name" value="Cons_hypoth95"/>
    <property type="match status" value="1"/>
</dbReference>
<dbReference type="CDD" id="cd02440">
    <property type="entry name" value="AdoMet_MTases"/>
    <property type="match status" value="1"/>
</dbReference>
<gene>
    <name evidence="3" type="primary">rsmD</name>
    <name evidence="3" type="ORF">AB9Q04_07060</name>
</gene>
<protein>
    <submittedName>
        <fullName evidence="3">16S rRNA (Guanine(966)-N(2))-methyltransferase RsmD</fullName>
        <ecNumber evidence="3">2.1.1.171</ecNumber>
    </submittedName>
</protein>
<dbReference type="RefSeq" id="WP_410024638.1">
    <property type="nucleotide sequence ID" value="NZ_JBGMEG010000014.1"/>
</dbReference>